<dbReference type="PANTHER" id="PTHR21686:SF12">
    <property type="entry name" value="DEOXYNUCLEOTIDYLTRANSFERASE TERMINAL-INTERACTING PROTEIN 2"/>
    <property type="match status" value="1"/>
</dbReference>
<evidence type="ECO:0000313" key="5">
    <source>
        <dbReference type="EMBL" id="PHH68575.1"/>
    </source>
</evidence>
<organism evidence="5 6">
    <name type="scientific">Ophiocordyceps camponoti-rufipedis</name>
    <dbReference type="NCBI Taxonomy" id="2004952"/>
    <lineage>
        <taxon>Eukaryota</taxon>
        <taxon>Fungi</taxon>
        <taxon>Dikarya</taxon>
        <taxon>Ascomycota</taxon>
        <taxon>Pezizomycotina</taxon>
        <taxon>Sordariomycetes</taxon>
        <taxon>Hypocreomycetidae</taxon>
        <taxon>Hypocreales</taxon>
        <taxon>Ophiocordycipitaceae</taxon>
        <taxon>Ophiocordyceps</taxon>
    </lineage>
</organism>
<comment type="caution">
    <text evidence="5">The sequence shown here is derived from an EMBL/GenBank/DDBJ whole genome shotgun (WGS) entry which is preliminary data.</text>
</comment>
<dbReference type="InterPro" id="IPR014810">
    <property type="entry name" value="Fcf2_C"/>
</dbReference>
<comment type="subcellular location">
    <subcellularLocation>
        <location evidence="1">Nucleus</location>
        <location evidence="1">Nucleolus</location>
    </subcellularLocation>
</comment>
<dbReference type="GO" id="GO:0003723">
    <property type="term" value="F:RNA binding"/>
    <property type="evidence" value="ECO:0007669"/>
    <property type="project" value="TreeGrafter"/>
</dbReference>
<feature type="domain" description="Fcf2 pre-rRNA processing C-terminal" evidence="4">
    <location>
        <begin position="68"/>
        <end position="156"/>
    </location>
</feature>
<proteinExistence type="predicted"/>
<dbReference type="OrthoDB" id="427886at2759"/>
<evidence type="ECO:0000256" key="3">
    <source>
        <dbReference type="SAM" id="MobiDB-lite"/>
    </source>
</evidence>
<feature type="region of interest" description="Disordered" evidence="3">
    <location>
        <begin position="156"/>
        <end position="177"/>
    </location>
</feature>
<feature type="region of interest" description="Disordered" evidence="3">
    <location>
        <begin position="21"/>
        <end position="72"/>
    </location>
</feature>
<dbReference type="STRING" id="2004952.A0A2C5YGD2"/>
<dbReference type="PANTHER" id="PTHR21686">
    <property type="entry name" value="DEOXYNUCLEOTIDYLTRANSFERASE TERMINAL-INTERACTING PROTEIN 2"/>
    <property type="match status" value="1"/>
</dbReference>
<dbReference type="GO" id="GO:0005730">
    <property type="term" value="C:nucleolus"/>
    <property type="evidence" value="ECO:0007669"/>
    <property type="project" value="UniProtKB-SubCell"/>
</dbReference>
<gene>
    <name evidence="5" type="ORF">CDD80_7412</name>
</gene>
<dbReference type="InterPro" id="IPR039883">
    <property type="entry name" value="Fcf2/DNTTIP2"/>
</dbReference>
<dbReference type="Pfam" id="PF08698">
    <property type="entry name" value="Fcf2"/>
    <property type="match status" value="1"/>
</dbReference>
<sequence>MEKPSSLQIHNFLHQAEQRLRRQGLQHRSPDPAKFCQPQGKVKSDSSAGVAHTLRVPLARARDTDQTKDTTGPDWFYLPRTDLTPEFKRDWQLLSMRGLLDPKHQKKVLRSKPPLYCRIGESTSRLNLKSRQRCTRSERNRPQFYQILGEQDVGQVKTKYSKIQRRKSSGKKKSSGG</sequence>
<reference evidence="5 6" key="1">
    <citation type="submission" date="2017-06" db="EMBL/GenBank/DDBJ databases">
        <title>Ant-infecting Ophiocordyceps genomes reveal a high diversity of potential behavioral manipulation genes and a possible major role for enterotoxins.</title>
        <authorList>
            <person name="De Bekker C."/>
            <person name="Evans H.C."/>
            <person name="Brachmann A."/>
            <person name="Hughes D.P."/>
        </authorList>
    </citation>
    <scope>NUCLEOTIDE SEQUENCE [LARGE SCALE GENOMIC DNA]</scope>
    <source>
        <strain evidence="5 6">Map16</strain>
    </source>
</reference>
<keyword evidence="6" id="KW-1185">Reference proteome</keyword>
<evidence type="ECO:0000256" key="1">
    <source>
        <dbReference type="ARBA" id="ARBA00004604"/>
    </source>
</evidence>
<accession>A0A2C5YGD2</accession>
<evidence type="ECO:0000256" key="2">
    <source>
        <dbReference type="ARBA" id="ARBA00023242"/>
    </source>
</evidence>
<protein>
    <recommendedName>
        <fullName evidence="4">Fcf2 pre-rRNA processing C-terminal domain-containing protein</fullName>
    </recommendedName>
</protein>
<evidence type="ECO:0000259" key="4">
    <source>
        <dbReference type="Pfam" id="PF08698"/>
    </source>
</evidence>
<dbReference type="EMBL" id="NJES01000929">
    <property type="protein sequence ID" value="PHH68575.1"/>
    <property type="molecule type" value="Genomic_DNA"/>
</dbReference>
<evidence type="ECO:0000313" key="6">
    <source>
        <dbReference type="Proteomes" id="UP000226431"/>
    </source>
</evidence>
<dbReference type="AlphaFoldDB" id="A0A2C5YGD2"/>
<feature type="compositionally biased region" description="Basic residues" evidence="3">
    <location>
        <begin position="159"/>
        <end position="177"/>
    </location>
</feature>
<dbReference type="Proteomes" id="UP000226431">
    <property type="component" value="Unassembled WGS sequence"/>
</dbReference>
<keyword evidence="2" id="KW-0539">Nucleus</keyword>
<name>A0A2C5YGD2_9HYPO</name>
<dbReference type="GO" id="GO:0006396">
    <property type="term" value="P:RNA processing"/>
    <property type="evidence" value="ECO:0007669"/>
    <property type="project" value="TreeGrafter"/>
</dbReference>